<organism evidence="3 4">
    <name type="scientific">Frigoriglobus tundricola</name>
    <dbReference type="NCBI Taxonomy" id="2774151"/>
    <lineage>
        <taxon>Bacteria</taxon>
        <taxon>Pseudomonadati</taxon>
        <taxon>Planctomycetota</taxon>
        <taxon>Planctomycetia</taxon>
        <taxon>Gemmatales</taxon>
        <taxon>Gemmataceae</taxon>
        <taxon>Frigoriglobus</taxon>
    </lineage>
</organism>
<keyword evidence="2" id="KW-1133">Transmembrane helix</keyword>
<protein>
    <recommendedName>
        <fullName evidence="5">DUF1003 domain-containing protein</fullName>
    </recommendedName>
</protein>
<feature type="transmembrane region" description="Helical" evidence="2">
    <location>
        <begin position="34"/>
        <end position="58"/>
    </location>
</feature>
<dbReference type="PANTHER" id="PTHR41386:SF1">
    <property type="entry name" value="MEMBRANE PROTEIN"/>
    <property type="match status" value="1"/>
</dbReference>
<proteinExistence type="predicted"/>
<feature type="transmembrane region" description="Helical" evidence="2">
    <location>
        <begin position="78"/>
        <end position="97"/>
    </location>
</feature>
<evidence type="ECO:0000313" key="3">
    <source>
        <dbReference type="EMBL" id="QJW93293.1"/>
    </source>
</evidence>
<keyword evidence="4" id="KW-1185">Reference proteome</keyword>
<evidence type="ECO:0000256" key="2">
    <source>
        <dbReference type="SAM" id="Phobius"/>
    </source>
</evidence>
<dbReference type="AlphaFoldDB" id="A0A6M5YJ52"/>
<dbReference type="Proteomes" id="UP000503447">
    <property type="component" value="Chromosome"/>
</dbReference>
<name>A0A6M5YJ52_9BACT</name>
<dbReference type="PANTHER" id="PTHR41386">
    <property type="entry name" value="INTEGRAL MEMBRANE PROTEIN-RELATED"/>
    <property type="match status" value="1"/>
</dbReference>
<evidence type="ECO:0008006" key="5">
    <source>
        <dbReference type="Google" id="ProtNLM"/>
    </source>
</evidence>
<evidence type="ECO:0000313" key="4">
    <source>
        <dbReference type="Proteomes" id="UP000503447"/>
    </source>
</evidence>
<dbReference type="InterPro" id="IPR010406">
    <property type="entry name" value="DUF1003"/>
</dbReference>
<reference evidence="4" key="1">
    <citation type="submission" date="2020-05" db="EMBL/GenBank/DDBJ databases">
        <title>Frigoriglobus tundricola gen. nov., sp. nov., a psychrotolerant cellulolytic planctomycete of the family Gemmataceae with two divergent copies of 16S rRNA gene.</title>
        <authorList>
            <person name="Kulichevskaya I.S."/>
            <person name="Ivanova A.A."/>
            <person name="Naumoff D.G."/>
            <person name="Beletsky A.V."/>
            <person name="Rijpstra W.I.C."/>
            <person name="Sinninghe Damste J.S."/>
            <person name="Mardanov A.V."/>
            <person name="Ravin N.V."/>
            <person name="Dedysh S.N."/>
        </authorList>
    </citation>
    <scope>NUCLEOTIDE SEQUENCE [LARGE SCALE GENOMIC DNA]</scope>
    <source>
        <strain evidence="4">PL17</strain>
    </source>
</reference>
<feature type="region of interest" description="Disordered" evidence="1">
    <location>
        <begin position="165"/>
        <end position="192"/>
    </location>
</feature>
<sequence length="192" mass="21274">MADNTLSNTARKNIAAVRDLAVEIRKGRSRIDRITDAISGFAGTPRFLVAQMVIIGFWVGGNFVLPTTNRLDPYPFEFLNFVLAVEAIFLSTVVLMAQNRQSREATEQAELHLQIGLLAEQETTKMLQMLRAIHARLGMSASAHDPELQEMIQTTQVEVIADELRRTREEVEGATSEPTEEAKGPPSDVKPA</sequence>
<keyword evidence="2" id="KW-0812">Transmembrane</keyword>
<gene>
    <name evidence="3" type="ORF">FTUN_0799</name>
</gene>
<accession>A0A6M5YJ52</accession>
<dbReference type="KEGG" id="ftj:FTUN_0799"/>
<dbReference type="EMBL" id="CP053452">
    <property type="protein sequence ID" value="QJW93293.1"/>
    <property type="molecule type" value="Genomic_DNA"/>
</dbReference>
<keyword evidence="2" id="KW-0472">Membrane</keyword>
<dbReference type="Pfam" id="PF06210">
    <property type="entry name" value="DUF1003"/>
    <property type="match status" value="1"/>
</dbReference>
<dbReference type="RefSeq" id="WP_171469509.1">
    <property type="nucleotide sequence ID" value="NZ_CP053452.2"/>
</dbReference>
<evidence type="ECO:0000256" key="1">
    <source>
        <dbReference type="SAM" id="MobiDB-lite"/>
    </source>
</evidence>